<dbReference type="Ensembl" id="ENSSMAT00000077122.1">
    <property type="protein sequence ID" value="ENSSMAP00000066228.1"/>
    <property type="gene ID" value="ENSSMAG00000022227.1"/>
</dbReference>
<name>A0A8D3E369_SCOMX</name>
<dbReference type="AlphaFoldDB" id="A0A8D3E369"/>
<evidence type="ECO:0000313" key="2">
    <source>
        <dbReference type="Proteomes" id="UP000694558"/>
    </source>
</evidence>
<dbReference type="GeneTree" id="ENSGT00980000202268"/>
<sequence length="87" mass="9963">MEIADSLWKTHTEYKLIQAPVVWTSTVIISLLVGSCHAQKLNVHWGPQSMMYLKGKCTQRRQSHQLQKPSSPLVSSENVLVQFLEDR</sequence>
<accession>A0A8D3E369</accession>
<protein>
    <submittedName>
        <fullName evidence="1">Uncharacterized protein</fullName>
    </submittedName>
</protein>
<reference evidence="1" key="2">
    <citation type="submission" date="2025-08" db="UniProtKB">
        <authorList>
            <consortium name="Ensembl"/>
        </authorList>
    </citation>
    <scope>IDENTIFICATION</scope>
</reference>
<proteinExistence type="predicted"/>
<evidence type="ECO:0000313" key="1">
    <source>
        <dbReference type="Ensembl" id="ENSSMAP00000066228.1"/>
    </source>
</evidence>
<dbReference type="Proteomes" id="UP000694558">
    <property type="component" value="Chromosome 10"/>
</dbReference>
<reference evidence="1" key="1">
    <citation type="submission" date="2023-05" db="EMBL/GenBank/DDBJ databases">
        <title>High-quality long-read genome of Scophthalmus maximus.</title>
        <authorList>
            <person name="Lien S."/>
            <person name="Martinez P."/>
        </authorList>
    </citation>
    <scope>NUCLEOTIDE SEQUENCE [LARGE SCALE GENOMIC DNA]</scope>
</reference>
<organism evidence="1 2">
    <name type="scientific">Scophthalmus maximus</name>
    <name type="common">Turbot</name>
    <name type="synonym">Psetta maxima</name>
    <dbReference type="NCBI Taxonomy" id="52904"/>
    <lineage>
        <taxon>Eukaryota</taxon>
        <taxon>Metazoa</taxon>
        <taxon>Chordata</taxon>
        <taxon>Craniata</taxon>
        <taxon>Vertebrata</taxon>
        <taxon>Euteleostomi</taxon>
        <taxon>Actinopterygii</taxon>
        <taxon>Neopterygii</taxon>
        <taxon>Teleostei</taxon>
        <taxon>Neoteleostei</taxon>
        <taxon>Acanthomorphata</taxon>
        <taxon>Carangaria</taxon>
        <taxon>Pleuronectiformes</taxon>
        <taxon>Pleuronectoidei</taxon>
        <taxon>Scophthalmidae</taxon>
        <taxon>Scophthalmus</taxon>
    </lineage>
</organism>